<proteinExistence type="predicted"/>
<comment type="caution">
    <text evidence="2">The sequence shown here is derived from an EMBL/GenBank/DDBJ whole genome shotgun (WGS) entry which is preliminary data.</text>
</comment>
<keyword evidence="3" id="KW-1185">Reference proteome</keyword>
<protein>
    <submittedName>
        <fullName evidence="2">Uncharacterized protein</fullName>
    </submittedName>
</protein>
<organism evidence="2 3">
    <name type="scientific">Elsinoe batatas</name>
    <dbReference type="NCBI Taxonomy" id="2601811"/>
    <lineage>
        <taxon>Eukaryota</taxon>
        <taxon>Fungi</taxon>
        <taxon>Dikarya</taxon>
        <taxon>Ascomycota</taxon>
        <taxon>Pezizomycotina</taxon>
        <taxon>Dothideomycetes</taxon>
        <taxon>Dothideomycetidae</taxon>
        <taxon>Myriangiales</taxon>
        <taxon>Elsinoaceae</taxon>
        <taxon>Elsinoe</taxon>
    </lineage>
</organism>
<accession>A0A8K0L6X6</accession>
<dbReference type="AlphaFoldDB" id="A0A8K0L6X6"/>
<feature type="region of interest" description="Disordered" evidence="1">
    <location>
        <begin position="71"/>
        <end position="114"/>
    </location>
</feature>
<sequence>MCYQVFPRNIRWRCGHETVGNAHPQVQYCDEARRRNCRCVLLTEMRQTAEQRAAFDCPNCKAMREAVERQERMARDEVEAERRGRAADERQKERQRVRTQAAREAREAKKAAKK</sequence>
<gene>
    <name evidence="2" type="ORF">KVT40_001579</name>
</gene>
<evidence type="ECO:0000313" key="2">
    <source>
        <dbReference type="EMBL" id="KAG8629960.1"/>
    </source>
</evidence>
<dbReference type="EMBL" id="JAESVG020000002">
    <property type="protein sequence ID" value="KAG8629960.1"/>
    <property type="molecule type" value="Genomic_DNA"/>
</dbReference>
<dbReference type="Proteomes" id="UP000809789">
    <property type="component" value="Unassembled WGS sequence"/>
</dbReference>
<evidence type="ECO:0000313" key="3">
    <source>
        <dbReference type="Proteomes" id="UP000809789"/>
    </source>
</evidence>
<reference evidence="2" key="1">
    <citation type="submission" date="2021-07" db="EMBL/GenBank/DDBJ databases">
        <title>Elsinoe batatas strain:CRI-CJ2 Genome sequencing and assembly.</title>
        <authorList>
            <person name="Huang L."/>
        </authorList>
    </citation>
    <scope>NUCLEOTIDE SEQUENCE</scope>
    <source>
        <strain evidence="2">CRI-CJ2</strain>
    </source>
</reference>
<dbReference type="OrthoDB" id="10404080at2759"/>
<name>A0A8K0L6X6_9PEZI</name>
<evidence type="ECO:0000256" key="1">
    <source>
        <dbReference type="SAM" id="MobiDB-lite"/>
    </source>
</evidence>